<dbReference type="PANTHER" id="PTHR35784:SF1">
    <property type="entry name" value="MEDIATOR OF RNA POLYMERASE II TRANSCRIPTION SUBUNIT 5"/>
    <property type="match status" value="1"/>
</dbReference>
<sequence length="1013" mass="106763">MTATEELDVRDLIGRAAVRAIPPKRFSRLVTDLIARKGLDGDAAERAIAVGLLHHLVRANAPGILINYLSQALATPLFSARTFVVALLAYLYRSDAIATASIAPQLVSISSALLANPTGVGPGDVLPSPIELWSDVPDVGTSESAAAAPEQAPALSLILPLLRQCAAMSPPPAPLLAIASRLTALIPPLPAPPFDVGLEAAQLSAVLPEDVGRPLRECLAGLMADLPLPDAPAQEVAGLFGVQDVGQQSGGFGDIGAGMGMSLRATPLPLQQTTEFLIEYVRRAQGWTRNVVSTSEPPQPAPHLIHMLKLGRSLSADSSEFMSALLDAAASRVLAAWSKGPSEAVFPFVFFTEQLPILFRWWHDNSDPKWPYPATLQQSLSNVFASHGPELANWYQAMTALYTSKFTQIEPDDEAGPYQQPDGWTSLSLEGTAVRRYTGLGLLDEDASVVLIGSPVKAAPGESLLERLANCAPSHLPALENFITHAAGSAHSLGAEIVQAITAAPQTTPPENLFARLASSPMILSLISAYITPCSLLDLLVTHLLGDAEDPTRAEDPQAALIRFGSGVTLIEVLCAQFQLPLPDLLYDSRRALNLDDLVEQNRSNLNGWVKALFGSDGIDDEILLSTSSSDICRLSSTLVHQAVVAAANGQIDLDTLHSGLSYFAQPLLSWCLGGVVGWLCTEIERQGLLSGLHLNVLQTLVLDSSFPEPLLRANSSAINRLLEPATGLESVLQSSSFDTAAVRLRLQAVGAPTASGVPVVNSAPPPLPALRSELQGVRHLDLAAPGWDSRLLDALDGALLAHGPLRTIDSVLTDMLHPSMLEVDATVSDPLGQFAALLFALRLPRSSTLPLVATLVDGYIPTLFGPRSPFIPVPPMPGPAILGVSVPAVPGPPPPPLPFAAHALHRLLRSSLLAAESFAQDNDATSFADLLASHLAAELAFQRARPSGVGRSAKRQQPPRGSLPGATADAGLGTEQRALLDALTAALESDEELKARWPVLGGSGGSGGSKET</sequence>
<evidence type="ECO:0000256" key="5">
    <source>
        <dbReference type="ARBA" id="ARBA00023159"/>
    </source>
</evidence>
<evidence type="ECO:0000256" key="1">
    <source>
        <dbReference type="ARBA" id="ARBA00004123"/>
    </source>
</evidence>
<name>A0ABR3PUH9_9TREE</name>
<dbReference type="Proteomes" id="UP001565368">
    <property type="component" value="Unassembled WGS sequence"/>
</dbReference>
<evidence type="ECO:0000313" key="12">
    <source>
        <dbReference type="Proteomes" id="UP001565368"/>
    </source>
</evidence>
<keyword evidence="6 9" id="KW-0804">Transcription</keyword>
<comment type="subunit">
    <text evidence="9">Component of the Mediator complex.</text>
</comment>
<evidence type="ECO:0000256" key="2">
    <source>
        <dbReference type="ARBA" id="ARBA00008782"/>
    </source>
</evidence>
<evidence type="ECO:0000256" key="10">
    <source>
        <dbReference type="SAM" id="MobiDB-lite"/>
    </source>
</evidence>
<dbReference type="GeneID" id="95988748"/>
<protein>
    <recommendedName>
        <fullName evidence="3 9">Mediator of RNA polymerase II transcription subunit 5</fullName>
    </recommendedName>
    <alternativeName>
        <fullName evidence="8 9">Mediator complex subunit 5</fullName>
    </alternativeName>
</protein>
<evidence type="ECO:0000256" key="7">
    <source>
        <dbReference type="ARBA" id="ARBA00023242"/>
    </source>
</evidence>
<keyword evidence="4 9" id="KW-0805">Transcription regulation</keyword>
<evidence type="ECO:0000256" key="6">
    <source>
        <dbReference type="ARBA" id="ARBA00023163"/>
    </source>
</evidence>
<dbReference type="PANTHER" id="PTHR35784">
    <property type="entry name" value="MEDIATOR OF RNA POLYMERASE II TRANSCRIPTION SUBUNIT 5"/>
    <property type="match status" value="1"/>
</dbReference>
<feature type="region of interest" description="Disordered" evidence="10">
    <location>
        <begin position="947"/>
        <end position="973"/>
    </location>
</feature>
<dbReference type="InterPro" id="IPR014801">
    <property type="entry name" value="Mediator_Med5_fun"/>
</dbReference>
<keyword evidence="5 9" id="KW-0010">Activator</keyword>
<comment type="subcellular location">
    <subcellularLocation>
        <location evidence="1 9">Nucleus</location>
    </subcellularLocation>
</comment>
<evidence type="ECO:0000256" key="8">
    <source>
        <dbReference type="ARBA" id="ARBA00031256"/>
    </source>
</evidence>
<evidence type="ECO:0000313" key="11">
    <source>
        <dbReference type="EMBL" id="KAL1406022.1"/>
    </source>
</evidence>
<dbReference type="EMBL" id="JBBXJM010000006">
    <property type="protein sequence ID" value="KAL1406022.1"/>
    <property type="molecule type" value="Genomic_DNA"/>
</dbReference>
<reference evidence="11 12" key="1">
    <citation type="submission" date="2023-08" db="EMBL/GenBank/DDBJ databases">
        <title>Annotated Genome Sequence of Vanrija albida AlHP1.</title>
        <authorList>
            <person name="Herzog R."/>
        </authorList>
    </citation>
    <scope>NUCLEOTIDE SEQUENCE [LARGE SCALE GENOMIC DNA]</scope>
    <source>
        <strain evidence="11 12">AlHP1</strain>
    </source>
</reference>
<evidence type="ECO:0000256" key="9">
    <source>
        <dbReference type="RuleBase" id="RU364142"/>
    </source>
</evidence>
<gene>
    <name evidence="9" type="primary">MED5</name>
    <name evidence="11" type="ORF">Q8F55_007705</name>
</gene>
<dbReference type="Pfam" id="PF08689">
    <property type="entry name" value="Med5"/>
    <property type="match status" value="1"/>
</dbReference>
<comment type="similarity">
    <text evidence="2 9">Belongs to the Mediator complex subunit 5 family.</text>
</comment>
<dbReference type="RefSeq" id="XP_069205966.1">
    <property type="nucleotide sequence ID" value="XM_069356125.1"/>
</dbReference>
<proteinExistence type="inferred from homology"/>
<keyword evidence="7 9" id="KW-0539">Nucleus</keyword>
<evidence type="ECO:0000256" key="4">
    <source>
        <dbReference type="ARBA" id="ARBA00023015"/>
    </source>
</evidence>
<organism evidence="11 12">
    <name type="scientific">Vanrija albida</name>
    <dbReference type="NCBI Taxonomy" id="181172"/>
    <lineage>
        <taxon>Eukaryota</taxon>
        <taxon>Fungi</taxon>
        <taxon>Dikarya</taxon>
        <taxon>Basidiomycota</taxon>
        <taxon>Agaricomycotina</taxon>
        <taxon>Tremellomycetes</taxon>
        <taxon>Trichosporonales</taxon>
        <taxon>Trichosporonaceae</taxon>
        <taxon>Vanrija</taxon>
    </lineage>
</organism>
<accession>A0ABR3PUH9</accession>
<keyword evidence="12" id="KW-1185">Reference proteome</keyword>
<evidence type="ECO:0000256" key="3">
    <source>
        <dbReference type="ARBA" id="ARBA00020628"/>
    </source>
</evidence>
<comment type="caution">
    <text evidence="11">The sequence shown here is derived from an EMBL/GenBank/DDBJ whole genome shotgun (WGS) entry which is preliminary data.</text>
</comment>
<comment type="function">
    <text evidence="9">Component of the Mediator complex, a coactivator involved in the regulated transcription of nearly all RNA polymerase II-dependent genes. Mediator functions as a bridge to convey information from gene-specific regulatory proteins to the basal RNA polymerase II transcription machinery. Mediator is recruited to promoters by direct interactions with regulatory proteins and serves as a scaffold for the assembly of a functional preinitiation complex with RNA polymerase II and the general transcription factors.</text>
</comment>